<dbReference type="CDD" id="cd02195">
    <property type="entry name" value="SelD"/>
    <property type="match status" value="1"/>
</dbReference>
<dbReference type="RefSeq" id="WP_149487210.1">
    <property type="nucleotide sequence ID" value="NZ_CP036150.1"/>
</dbReference>
<dbReference type="SUPFAM" id="SSF56042">
    <property type="entry name" value="PurM C-terminal domain-like"/>
    <property type="match status" value="1"/>
</dbReference>
<comment type="catalytic activity">
    <reaction evidence="9">
        <text>hydrogenselenide + ATP + H2O = selenophosphate + AMP + phosphate + 2 H(+)</text>
        <dbReference type="Rhea" id="RHEA:18737"/>
        <dbReference type="ChEBI" id="CHEBI:15377"/>
        <dbReference type="ChEBI" id="CHEBI:15378"/>
        <dbReference type="ChEBI" id="CHEBI:16144"/>
        <dbReference type="ChEBI" id="CHEBI:29317"/>
        <dbReference type="ChEBI" id="CHEBI:30616"/>
        <dbReference type="ChEBI" id="CHEBI:43474"/>
        <dbReference type="ChEBI" id="CHEBI:456215"/>
        <dbReference type="EC" id="2.7.9.3"/>
    </reaction>
</comment>
<dbReference type="AlphaFoldDB" id="A0A5C1QR82"/>
<dbReference type="GO" id="GO:0004756">
    <property type="term" value="F:selenide, water dikinase activity"/>
    <property type="evidence" value="ECO:0007669"/>
    <property type="project" value="UniProtKB-UniRule"/>
</dbReference>
<dbReference type="NCBIfam" id="NF002098">
    <property type="entry name" value="PRK00943.1"/>
    <property type="match status" value="1"/>
</dbReference>
<evidence type="ECO:0000256" key="9">
    <source>
        <dbReference type="HAMAP-Rule" id="MF_00625"/>
    </source>
</evidence>
<dbReference type="InterPro" id="IPR023061">
    <property type="entry name" value="SelD_I"/>
</dbReference>
<dbReference type="EMBL" id="CP036150">
    <property type="protein sequence ID" value="QEN09134.1"/>
    <property type="molecule type" value="Genomic_DNA"/>
</dbReference>
<organism evidence="12 13">
    <name type="scientific">Oceanispirochaeta crateris</name>
    <dbReference type="NCBI Taxonomy" id="2518645"/>
    <lineage>
        <taxon>Bacteria</taxon>
        <taxon>Pseudomonadati</taxon>
        <taxon>Spirochaetota</taxon>
        <taxon>Spirochaetia</taxon>
        <taxon>Spirochaetales</taxon>
        <taxon>Spirochaetaceae</taxon>
        <taxon>Oceanispirochaeta</taxon>
    </lineage>
</organism>
<feature type="binding site" evidence="9">
    <location>
        <position position="89"/>
    </location>
    <ligand>
        <name>Mg(2+)</name>
        <dbReference type="ChEBI" id="CHEBI:18420"/>
    </ligand>
</feature>
<evidence type="ECO:0000256" key="3">
    <source>
        <dbReference type="ARBA" id="ARBA00022723"/>
    </source>
</evidence>
<dbReference type="Gene3D" id="3.30.1330.10">
    <property type="entry name" value="PurM-like, N-terminal domain"/>
    <property type="match status" value="1"/>
</dbReference>
<comment type="function">
    <text evidence="9">Synthesizes selenophosphate from selenide and ATP.</text>
</comment>
<dbReference type="PANTHER" id="PTHR10256:SF0">
    <property type="entry name" value="INACTIVE SELENIDE, WATER DIKINASE-LIKE PROTEIN-RELATED"/>
    <property type="match status" value="1"/>
</dbReference>
<dbReference type="Pfam" id="PF00586">
    <property type="entry name" value="AIRS"/>
    <property type="match status" value="1"/>
</dbReference>
<evidence type="ECO:0000259" key="10">
    <source>
        <dbReference type="Pfam" id="PF00586"/>
    </source>
</evidence>
<feature type="domain" description="PurM-like N-terminal" evidence="10">
    <location>
        <begin position="48"/>
        <end position="154"/>
    </location>
</feature>
<keyword evidence="8 9" id="KW-0711">Selenium</keyword>
<dbReference type="Gene3D" id="3.90.650.10">
    <property type="entry name" value="PurM-like C-terminal domain"/>
    <property type="match status" value="1"/>
</dbReference>
<feature type="binding site" evidence="9">
    <location>
        <position position="225"/>
    </location>
    <ligand>
        <name>Mg(2+)</name>
        <dbReference type="ChEBI" id="CHEBI:18420"/>
    </ligand>
</feature>
<evidence type="ECO:0000256" key="4">
    <source>
        <dbReference type="ARBA" id="ARBA00022741"/>
    </source>
</evidence>
<keyword evidence="5 9" id="KW-0418">Kinase</keyword>
<reference evidence="12 13" key="1">
    <citation type="submission" date="2019-02" db="EMBL/GenBank/DDBJ databases">
        <title>Complete Genome Sequence and Methylome Analysis of free living Spirochaetas.</title>
        <authorList>
            <person name="Fomenkov A."/>
            <person name="Dubinina G."/>
            <person name="Leshcheva N."/>
            <person name="Mikheeva N."/>
            <person name="Grabovich M."/>
            <person name="Vincze T."/>
            <person name="Roberts R.J."/>
        </authorList>
    </citation>
    <scope>NUCLEOTIDE SEQUENCE [LARGE SCALE GENOMIC DNA]</scope>
    <source>
        <strain evidence="12 13">K2</strain>
    </source>
</reference>
<dbReference type="InterPro" id="IPR036921">
    <property type="entry name" value="PurM-like_N_sf"/>
</dbReference>
<dbReference type="HAMAP" id="MF_00625">
    <property type="entry name" value="SelD"/>
    <property type="match status" value="1"/>
</dbReference>
<keyword evidence="6 9" id="KW-0067">ATP-binding</keyword>
<gene>
    <name evidence="9 12" type="primary">selD</name>
    <name evidence="12" type="ORF">EXM22_14515</name>
</gene>
<dbReference type="PIRSF" id="PIRSF036407">
    <property type="entry name" value="Selenphspht_syn"/>
    <property type="match status" value="1"/>
</dbReference>
<sequence>MANPEKLSGYSRFSGCGAKLGPALLDKALCGLAQPSRPEVLADFAGSEDAGVYKINEETALVQTIDFFPPIVDDSRLFGEIAAANALSDIYAMGGRPVTAVNVLCYPDEDLPLEYLRQIMEGALSKLTEADTALLGGHSVSDRELKFGFSVNGLIHPDKIIRNNTPKEGDLLILTKPLGTGTINTAMKAEMSTPEAVRASEESMRMLNKKASEFMLRRNVSACTDVTGFGLAGHAAEMALESGMDLHISISGLPLLPEAMDYISMGLVPEGTYRNKEFRLSRIKNPKDVPPEMLDLLFDPQTSGGLLVALPEKSGLEFLKECQEEGMKASIIGRVEKGSDRIILNA</sequence>
<comment type="cofactor">
    <cofactor evidence="9">
        <name>Mg(2+)</name>
        <dbReference type="ChEBI" id="CHEBI:18420"/>
    </cofactor>
    <text evidence="9">Binds 1 Mg(2+) ion per monomer.</text>
</comment>
<dbReference type="KEGG" id="ock:EXM22_14515"/>
<feature type="domain" description="PurM-like C-terminal" evidence="11">
    <location>
        <begin position="167"/>
        <end position="339"/>
    </location>
</feature>
<dbReference type="InterPro" id="IPR010918">
    <property type="entry name" value="PurM-like_C_dom"/>
</dbReference>
<name>A0A5C1QR82_9SPIO</name>
<evidence type="ECO:0000313" key="12">
    <source>
        <dbReference type="EMBL" id="QEN09134.1"/>
    </source>
</evidence>
<dbReference type="Pfam" id="PF02769">
    <property type="entry name" value="AIRS_C"/>
    <property type="match status" value="1"/>
</dbReference>
<dbReference type="EC" id="2.7.9.3" evidence="9"/>
<dbReference type="OrthoDB" id="9772934at2"/>
<feature type="binding site" description="in other chain" evidence="9">
    <location>
        <position position="89"/>
    </location>
    <ligand>
        <name>ATP</name>
        <dbReference type="ChEBI" id="CHEBI:30616"/>
        <note>ligand shared between dimeric partners</note>
    </ligand>
</feature>
<evidence type="ECO:0000256" key="1">
    <source>
        <dbReference type="ARBA" id="ARBA00008026"/>
    </source>
</evidence>
<proteinExistence type="inferred from homology"/>
<feature type="binding site" evidence="9">
    <location>
        <position position="49"/>
    </location>
    <ligand>
        <name>Mg(2+)</name>
        <dbReference type="ChEBI" id="CHEBI:18420"/>
    </ligand>
</feature>
<dbReference type="FunFam" id="3.90.650.10:FF:000004">
    <property type="entry name" value="Selenide, water dikinase"/>
    <property type="match status" value="1"/>
</dbReference>
<dbReference type="GO" id="GO:0000287">
    <property type="term" value="F:magnesium ion binding"/>
    <property type="evidence" value="ECO:0007669"/>
    <property type="project" value="UniProtKB-UniRule"/>
</dbReference>
<feature type="binding site" description="in other chain" evidence="9">
    <location>
        <position position="19"/>
    </location>
    <ligand>
        <name>ATP</name>
        <dbReference type="ChEBI" id="CHEBI:30616"/>
        <note>ligand shared between dimeric partners</note>
    </ligand>
</feature>
<dbReference type="PANTHER" id="PTHR10256">
    <property type="entry name" value="SELENIDE, WATER DIKINASE"/>
    <property type="match status" value="1"/>
</dbReference>
<dbReference type="GO" id="GO:0005524">
    <property type="term" value="F:ATP binding"/>
    <property type="evidence" value="ECO:0007669"/>
    <property type="project" value="UniProtKB-UniRule"/>
</dbReference>
<feature type="binding site" description="in other chain" evidence="9">
    <location>
        <begin position="46"/>
        <end position="48"/>
    </location>
    <ligand>
        <name>ATP</name>
        <dbReference type="ChEBI" id="CHEBI:30616"/>
        <note>ligand shared between dimeric partners</note>
    </ligand>
</feature>
<dbReference type="GO" id="GO:0005737">
    <property type="term" value="C:cytoplasm"/>
    <property type="evidence" value="ECO:0007669"/>
    <property type="project" value="TreeGrafter"/>
</dbReference>
<protein>
    <recommendedName>
        <fullName evidence="9">Selenide, water dikinase</fullName>
        <ecNumber evidence="9">2.7.9.3</ecNumber>
    </recommendedName>
    <alternativeName>
        <fullName evidence="9">Selenium donor protein</fullName>
    </alternativeName>
    <alternativeName>
        <fullName evidence="9">Selenophosphate synthase</fullName>
    </alternativeName>
</protein>
<feature type="binding site" evidence="9">
    <location>
        <begin position="137"/>
        <end position="139"/>
    </location>
    <ligand>
        <name>ATP</name>
        <dbReference type="ChEBI" id="CHEBI:30616"/>
        <note>ligand shared between dimeric partners</note>
    </ligand>
</feature>
<dbReference type="NCBIfam" id="TIGR00476">
    <property type="entry name" value="selD"/>
    <property type="match status" value="1"/>
</dbReference>
<dbReference type="SUPFAM" id="SSF55326">
    <property type="entry name" value="PurM N-terminal domain-like"/>
    <property type="match status" value="1"/>
</dbReference>
<dbReference type="InterPro" id="IPR016188">
    <property type="entry name" value="PurM-like_N"/>
</dbReference>
<accession>A0A5C1QR82</accession>
<dbReference type="Proteomes" id="UP000324209">
    <property type="component" value="Chromosome"/>
</dbReference>
<dbReference type="InterPro" id="IPR036676">
    <property type="entry name" value="PurM-like_C_sf"/>
</dbReference>
<keyword evidence="3 9" id="KW-0479">Metal-binding</keyword>
<dbReference type="InterPro" id="IPR004536">
    <property type="entry name" value="SPS/SelD"/>
</dbReference>
<evidence type="ECO:0000256" key="5">
    <source>
        <dbReference type="ARBA" id="ARBA00022777"/>
    </source>
</evidence>
<evidence type="ECO:0000256" key="6">
    <source>
        <dbReference type="ARBA" id="ARBA00022840"/>
    </source>
</evidence>
<comment type="similarity">
    <text evidence="1 9">Belongs to the selenophosphate synthase 1 family. Class I subfamily.</text>
</comment>
<feature type="binding site" description="in other chain" evidence="9">
    <location>
        <position position="66"/>
    </location>
    <ligand>
        <name>ATP</name>
        <dbReference type="ChEBI" id="CHEBI:30616"/>
        <note>ligand shared between dimeric partners</note>
    </ligand>
</feature>
<evidence type="ECO:0000259" key="11">
    <source>
        <dbReference type="Pfam" id="PF02769"/>
    </source>
</evidence>
<feature type="active site" evidence="9">
    <location>
        <position position="16"/>
    </location>
</feature>
<evidence type="ECO:0000256" key="8">
    <source>
        <dbReference type="ARBA" id="ARBA00023266"/>
    </source>
</evidence>
<evidence type="ECO:0000313" key="13">
    <source>
        <dbReference type="Proteomes" id="UP000324209"/>
    </source>
</evidence>
<keyword evidence="7 9" id="KW-0460">Magnesium</keyword>
<feature type="site" description="Important for catalytic activity" evidence="9">
    <location>
        <position position="19"/>
    </location>
</feature>
<evidence type="ECO:0000256" key="2">
    <source>
        <dbReference type="ARBA" id="ARBA00022679"/>
    </source>
</evidence>
<keyword evidence="13" id="KW-1185">Reference proteome</keyword>
<keyword evidence="4 9" id="KW-0547">Nucleotide-binding</keyword>
<keyword evidence="2 9" id="KW-0808">Transferase</keyword>
<dbReference type="GO" id="GO:0016260">
    <property type="term" value="P:selenocysteine biosynthetic process"/>
    <property type="evidence" value="ECO:0007669"/>
    <property type="project" value="InterPro"/>
</dbReference>
<comment type="subunit">
    <text evidence="9">Homodimer.</text>
</comment>
<evidence type="ECO:0000256" key="7">
    <source>
        <dbReference type="ARBA" id="ARBA00022842"/>
    </source>
</evidence>